<protein>
    <submittedName>
        <fullName evidence="2">Uncharacterized protein</fullName>
    </submittedName>
</protein>
<evidence type="ECO:0000313" key="5">
    <source>
        <dbReference type="Proteomes" id="UP000294166"/>
    </source>
</evidence>
<dbReference type="Proteomes" id="UP000294063">
    <property type="component" value="Unassembled WGS sequence"/>
</dbReference>
<name>A0A4Q5KL65_9GAMM</name>
<keyword evidence="1" id="KW-1133">Transmembrane helix</keyword>
<gene>
    <name evidence="3" type="ORF">ERW53_19865</name>
    <name evidence="2" type="ORF">ERW57_18670</name>
</gene>
<keyword evidence="1" id="KW-0472">Membrane</keyword>
<dbReference type="Proteomes" id="UP000294166">
    <property type="component" value="Unassembled WGS sequence"/>
</dbReference>
<evidence type="ECO:0000313" key="2">
    <source>
        <dbReference type="EMBL" id="RYU47117.1"/>
    </source>
</evidence>
<evidence type="ECO:0000313" key="3">
    <source>
        <dbReference type="EMBL" id="RYU59586.1"/>
    </source>
</evidence>
<comment type="caution">
    <text evidence="2">The sequence shown here is derived from an EMBL/GenBank/DDBJ whole genome shotgun (WGS) entry which is preliminary data.</text>
</comment>
<organism evidence="2 4">
    <name type="scientific">Aliivibrio finisterrensis</name>
    <dbReference type="NCBI Taxonomy" id="511998"/>
    <lineage>
        <taxon>Bacteria</taxon>
        <taxon>Pseudomonadati</taxon>
        <taxon>Pseudomonadota</taxon>
        <taxon>Gammaproteobacteria</taxon>
        <taxon>Vibrionales</taxon>
        <taxon>Vibrionaceae</taxon>
        <taxon>Aliivibrio</taxon>
    </lineage>
</organism>
<evidence type="ECO:0000313" key="4">
    <source>
        <dbReference type="Proteomes" id="UP000294063"/>
    </source>
</evidence>
<keyword evidence="1" id="KW-0812">Transmembrane</keyword>
<accession>A0A4Q5KL65</accession>
<dbReference type="EMBL" id="SEZN01000063">
    <property type="protein sequence ID" value="RYU59586.1"/>
    <property type="molecule type" value="Genomic_DNA"/>
</dbReference>
<reference evidence="4 5" key="1">
    <citation type="submission" date="2019-02" db="EMBL/GenBank/DDBJ databases">
        <title>Genome sequences of Aliivibrio finisterrensis strains from farmed Atlantic salmon.</title>
        <authorList>
            <person name="Bowman J.P."/>
        </authorList>
    </citation>
    <scope>NUCLEOTIDE SEQUENCE [LARGE SCALE GENOMIC DNA]</scope>
    <source>
        <strain evidence="3 5">A21</strain>
        <strain evidence="2 4">A46</strain>
    </source>
</reference>
<dbReference type="RefSeq" id="WP_130049422.1">
    <property type="nucleotide sequence ID" value="NZ_SEZK01000069.1"/>
</dbReference>
<proteinExistence type="predicted"/>
<dbReference type="AlphaFoldDB" id="A0A4Q5KL65"/>
<sequence>MYELFDWKVKLGLLITVILFVASCITFIAAWNSPVPDDAMSAVTKYLNYRWFAACLIGFVSMASTTNSIYQKRLNMW</sequence>
<keyword evidence="5" id="KW-1185">Reference proteome</keyword>
<feature type="transmembrane region" description="Helical" evidence="1">
    <location>
        <begin position="51"/>
        <end position="70"/>
    </location>
</feature>
<evidence type="ECO:0000256" key="1">
    <source>
        <dbReference type="SAM" id="Phobius"/>
    </source>
</evidence>
<feature type="transmembrane region" description="Helical" evidence="1">
    <location>
        <begin position="12"/>
        <end position="31"/>
    </location>
</feature>
<dbReference type="EMBL" id="SEZK01000069">
    <property type="protein sequence ID" value="RYU47117.1"/>
    <property type="molecule type" value="Genomic_DNA"/>
</dbReference>